<protein>
    <submittedName>
        <fullName evidence="3">Uncharacterized protein</fullName>
    </submittedName>
</protein>
<dbReference type="InParanoid" id="H2YSB5"/>
<evidence type="ECO:0000256" key="2">
    <source>
        <dbReference type="ARBA" id="ARBA00022737"/>
    </source>
</evidence>
<dbReference type="InterPro" id="IPR050216">
    <property type="entry name" value="LRR_domain-containing"/>
</dbReference>
<evidence type="ECO:0000313" key="4">
    <source>
        <dbReference type="Proteomes" id="UP000007875"/>
    </source>
</evidence>
<dbReference type="Proteomes" id="UP000007875">
    <property type="component" value="Unassembled WGS sequence"/>
</dbReference>
<dbReference type="PANTHER" id="PTHR48051:SF1">
    <property type="entry name" value="RAS SUPPRESSOR PROTEIN 1"/>
    <property type="match status" value="1"/>
</dbReference>
<organism evidence="3 4">
    <name type="scientific">Ciona savignyi</name>
    <name type="common">Pacific transparent sea squirt</name>
    <dbReference type="NCBI Taxonomy" id="51511"/>
    <lineage>
        <taxon>Eukaryota</taxon>
        <taxon>Metazoa</taxon>
        <taxon>Chordata</taxon>
        <taxon>Tunicata</taxon>
        <taxon>Ascidiacea</taxon>
        <taxon>Phlebobranchia</taxon>
        <taxon>Cionidae</taxon>
        <taxon>Ciona</taxon>
    </lineage>
</organism>
<dbReference type="eggNOG" id="KOG0531">
    <property type="taxonomic scope" value="Eukaryota"/>
</dbReference>
<dbReference type="PANTHER" id="PTHR48051">
    <property type="match status" value="1"/>
</dbReference>
<reference evidence="3" key="3">
    <citation type="submission" date="2025-09" db="UniProtKB">
        <authorList>
            <consortium name="Ensembl"/>
        </authorList>
    </citation>
    <scope>IDENTIFICATION</scope>
</reference>
<evidence type="ECO:0000313" key="3">
    <source>
        <dbReference type="Ensembl" id="ENSCSAVP00000008225.1"/>
    </source>
</evidence>
<reference evidence="4" key="1">
    <citation type="submission" date="2003-08" db="EMBL/GenBank/DDBJ databases">
        <authorList>
            <person name="Birren B."/>
            <person name="Nusbaum C."/>
            <person name="Abebe A."/>
            <person name="Abouelleil A."/>
            <person name="Adekoya E."/>
            <person name="Ait-zahra M."/>
            <person name="Allen N."/>
            <person name="Allen T."/>
            <person name="An P."/>
            <person name="Anderson M."/>
            <person name="Anderson S."/>
            <person name="Arachchi H."/>
            <person name="Armbruster J."/>
            <person name="Bachantsang P."/>
            <person name="Baldwin J."/>
            <person name="Barry A."/>
            <person name="Bayul T."/>
            <person name="Blitshsteyn B."/>
            <person name="Bloom T."/>
            <person name="Blye J."/>
            <person name="Boguslavskiy L."/>
            <person name="Borowsky M."/>
            <person name="Boukhgalter B."/>
            <person name="Brunache A."/>
            <person name="Butler J."/>
            <person name="Calixte N."/>
            <person name="Calvo S."/>
            <person name="Camarata J."/>
            <person name="Campo K."/>
            <person name="Chang J."/>
            <person name="Cheshatsang Y."/>
            <person name="Citroen M."/>
            <person name="Collymore A."/>
            <person name="Considine T."/>
            <person name="Cook A."/>
            <person name="Cooke P."/>
            <person name="Corum B."/>
            <person name="Cuomo C."/>
            <person name="David R."/>
            <person name="Dawoe T."/>
            <person name="Degray S."/>
            <person name="Dodge S."/>
            <person name="Dooley K."/>
            <person name="Dorje P."/>
            <person name="Dorjee K."/>
            <person name="Dorris L."/>
            <person name="Duffey N."/>
            <person name="Dupes A."/>
            <person name="Elkins T."/>
            <person name="Engels R."/>
            <person name="Erickson J."/>
            <person name="Farina A."/>
            <person name="Faro S."/>
            <person name="Ferreira P."/>
            <person name="Fischer H."/>
            <person name="Fitzgerald M."/>
            <person name="Foley K."/>
            <person name="Gage D."/>
            <person name="Galagan J."/>
            <person name="Gearin G."/>
            <person name="Gnerre S."/>
            <person name="Gnirke A."/>
            <person name="Goyette A."/>
            <person name="Graham J."/>
            <person name="Grandbois E."/>
            <person name="Gyaltsen K."/>
            <person name="Hafez N."/>
            <person name="Hagopian D."/>
            <person name="Hagos B."/>
            <person name="Hall J."/>
            <person name="Hatcher B."/>
            <person name="Heller A."/>
            <person name="Higgins H."/>
            <person name="Honan T."/>
            <person name="Horn A."/>
            <person name="Houde N."/>
            <person name="Hughes L."/>
            <person name="Hulme W."/>
            <person name="Husby E."/>
            <person name="Iliev I."/>
            <person name="Jaffe D."/>
            <person name="Jones C."/>
            <person name="Kamal M."/>
            <person name="Kamat A."/>
            <person name="Kamvysselis M."/>
            <person name="Karlsson E."/>
            <person name="Kells C."/>
            <person name="Kieu A."/>
            <person name="Kisner P."/>
            <person name="Kodira C."/>
            <person name="Kulbokas E."/>
            <person name="Labutti K."/>
            <person name="Lama D."/>
            <person name="Landers T."/>
            <person name="Leger J."/>
            <person name="Levine S."/>
            <person name="Lewis D."/>
            <person name="Lewis T."/>
            <person name="Lindblad-toh K."/>
            <person name="Liu X."/>
            <person name="Lokyitsang T."/>
            <person name="Lokyitsang Y."/>
            <person name="Lucien O."/>
            <person name="Lui A."/>
            <person name="Ma L.J."/>
            <person name="Mabbitt R."/>
            <person name="Macdonald J."/>
            <person name="Maclean C."/>
            <person name="Major J."/>
            <person name="Manning J."/>
            <person name="Marabella R."/>
            <person name="Maru K."/>
            <person name="Matthews C."/>
            <person name="Mauceli E."/>
            <person name="Mccarthy M."/>
            <person name="Mcdonough S."/>
            <person name="Mcghee T."/>
            <person name="Meldrim J."/>
            <person name="Meneus L."/>
            <person name="Mesirov J."/>
            <person name="Mihalev A."/>
            <person name="Mihova T."/>
            <person name="Mikkelsen T."/>
            <person name="Mlenga V."/>
            <person name="Moru K."/>
            <person name="Mozes J."/>
            <person name="Mulrain L."/>
            <person name="Munson G."/>
            <person name="Naylor J."/>
            <person name="Newes C."/>
            <person name="Nguyen C."/>
            <person name="Nguyen N."/>
            <person name="Nguyen T."/>
            <person name="Nicol R."/>
            <person name="Nielsen C."/>
            <person name="Nizzari M."/>
            <person name="Norbu C."/>
            <person name="Norbu N."/>
            <person name="O'donnell P."/>
            <person name="Okoawo O."/>
            <person name="O'leary S."/>
            <person name="Omotosho B."/>
            <person name="O'neill K."/>
            <person name="Osman S."/>
            <person name="Parker S."/>
            <person name="Perrin D."/>
            <person name="Phunkhang P."/>
            <person name="Piqani B."/>
            <person name="Purcell S."/>
            <person name="Rachupka T."/>
            <person name="Ramasamy U."/>
            <person name="Rameau R."/>
            <person name="Ray V."/>
            <person name="Raymond C."/>
            <person name="Retta R."/>
            <person name="Richardson S."/>
            <person name="Rise C."/>
            <person name="Rodriguez J."/>
            <person name="Rogers J."/>
            <person name="Rogov P."/>
            <person name="Rutman M."/>
            <person name="Schupbach R."/>
            <person name="Seaman C."/>
            <person name="Settipalli S."/>
            <person name="Sharpe T."/>
            <person name="Sheridan J."/>
            <person name="Sherpa N."/>
            <person name="Shi J."/>
            <person name="Smirnov S."/>
            <person name="Smith C."/>
            <person name="Sougnez C."/>
            <person name="Spencer B."/>
            <person name="Stalker J."/>
            <person name="Stange-thomann N."/>
            <person name="Stavropoulos S."/>
            <person name="Stetson K."/>
            <person name="Stone C."/>
            <person name="Stone S."/>
            <person name="Stubbs M."/>
            <person name="Talamas J."/>
            <person name="Tchuinga P."/>
            <person name="Tenzing P."/>
            <person name="Tesfaye S."/>
            <person name="Theodore J."/>
            <person name="Thoulutsang Y."/>
            <person name="Topham K."/>
            <person name="Towey S."/>
            <person name="Tsamla T."/>
            <person name="Tsomo N."/>
            <person name="Vallee D."/>
            <person name="Vassiliev H."/>
            <person name="Venkataraman V."/>
            <person name="Vinson J."/>
            <person name="Vo A."/>
            <person name="Wade C."/>
            <person name="Wang S."/>
            <person name="Wangchuk T."/>
            <person name="Wangdi T."/>
            <person name="Whittaker C."/>
            <person name="Wilkinson J."/>
            <person name="Wu Y."/>
            <person name="Wyman D."/>
            <person name="Yadav S."/>
            <person name="Yang S."/>
            <person name="Yang X."/>
            <person name="Yeager S."/>
            <person name="Yee E."/>
            <person name="Young G."/>
            <person name="Zainoun J."/>
            <person name="Zembeck L."/>
            <person name="Zimmer A."/>
            <person name="Zody M."/>
            <person name="Lander E."/>
        </authorList>
    </citation>
    <scope>NUCLEOTIDE SEQUENCE [LARGE SCALE GENOMIC DNA]</scope>
</reference>
<reference evidence="3" key="2">
    <citation type="submission" date="2025-08" db="UniProtKB">
        <authorList>
            <consortium name="Ensembl"/>
        </authorList>
    </citation>
    <scope>IDENTIFICATION</scope>
</reference>
<dbReference type="Gene3D" id="3.80.10.10">
    <property type="entry name" value="Ribonuclease Inhibitor"/>
    <property type="match status" value="1"/>
</dbReference>
<dbReference type="SUPFAM" id="SSF52058">
    <property type="entry name" value="L domain-like"/>
    <property type="match status" value="1"/>
</dbReference>
<proteinExistence type="predicted"/>
<dbReference type="InterPro" id="IPR001611">
    <property type="entry name" value="Leu-rich_rpt"/>
</dbReference>
<keyword evidence="4" id="KW-1185">Reference proteome</keyword>
<accession>H2YSB5</accession>
<dbReference type="GO" id="GO:0005737">
    <property type="term" value="C:cytoplasm"/>
    <property type="evidence" value="ECO:0007669"/>
    <property type="project" value="TreeGrafter"/>
</dbReference>
<dbReference type="InterPro" id="IPR032675">
    <property type="entry name" value="LRR_dom_sf"/>
</dbReference>
<dbReference type="HOGENOM" id="CLU_1880052_0_0_1"/>
<dbReference type="STRING" id="51511.ENSCSAVP00000008225"/>
<name>H2YSB5_CIOSA</name>
<evidence type="ECO:0000256" key="1">
    <source>
        <dbReference type="ARBA" id="ARBA00022614"/>
    </source>
</evidence>
<sequence>MCKLTKLSYQAAYLFSHDSSHSFNLPVLDQTQNDLSQVRSSPMVAQLNISLNELTELSINDLSSFPHLRSLDASLNMLSTFPGISECPKLTILCLAFNKIKTWPESLLEGTRVLQNLDLRSNYIKQLPIFPSLPHL</sequence>
<dbReference type="PROSITE" id="PS51450">
    <property type="entry name" value="LRR"/>
    <property type="match status" value="2"/>
</dbReference>
<keyword evidence="2" id="KW-0677">Repeat</keyword>
<dbReference type="Ensembl" id="ENSCSAVT00000008333.1">
    <property type="protein sequence ID" value="ENSCSAVP00000008225.1"/>
    <property type="gene ID" value="ENSCSAVG00000004897.1"/>
</dbReference>
<keyword evidence="1" id="KW-0433">Leucine-rich repeat</keyword>
<dbReference type="AlphaFoldDB" id="H2YSB5"/>